<accession>A0A5A5TA08</accession>
<evidence type="ECO:0000313" key="1">
    <source>
        <dbReference type="EMBL" id="GCF08350.1"/>
    </source>
</evidence>
<evidence type="ECO:0000313" key="2">
    <source>
        <dbReference type="Proteomes" id="UP000322530"/>
    </source>
</evidence>
<evidence type="ECO:0008006" key="3">
    <source>
        <dbReference type="Google" id="ProtNLM"/>
    </source>
</evidence>
<dbReference type="EMBL" id="BIXY01000022">
    <property type="protein sequence ID" value="GCF08350.1"/>
    <property type="molecule type" value="Genomic_DNA"/>
</dbReference>
<sequence>MIAARTCYDHLAGRYGVALFDALVQQQAITATASPRGDVELGLRGEAVFGKLGLDLGAVRRERRRFAFACPDWTERCPHLGGALGAALWAQLVERGWFVKQQGTRATLVTDEGKQQLQRHFGIQVNER</sequence>
<reference evidence="1 2" key="1">
    <citation type="submission" date="2019-01" db="EMBL/GenBank/DDBJ databases">
        <title>Draft genome sequence of Dictyobacter sp. Uno17.</title>
        <authorList>
            <person name="Wang C.M."/>
            <person name="Zheng Y."/>
            <person name="Sakai Y."/>
            <person name="Abe K."/>
            <person name="Yokota A."/>
            <person name="Yabe S."/>
        </authorList>
    </citation>
    <scope>NUCLEOTIDE SEQUENCE [LARGE SCALE GENOMIC DNA]</scope>
    <source>
        <strain evidence="1 2">Uno17</strain>
    </source>
</reference>
<dbReference type="Proteomes" id="UP000322530">
    <property type="component" value="Unassembled WGS sequence"/>
</dbReference>
<name>A0A5A5TA08_9CHLR</name>
<protein>
    <recommendedName>
        <fullName evidence="3">Transcriptional regulator</fullName>
    </recommendedName>
</protein>
<dbReference type="AlphaFoldDB" id="A0A5A5TA08"/>
<gene>
    <name evidence="1" type="ORF">KDI_19140</name>
</gene>
<keyword evidence="2" id="KW-1185">Reference proteome</keyword>
<comment type="caution">
    <text evidence="1">The sequence shown here is derived from an EMBL/GenBank/DDBJ whole genome shotgun (WGS) entry which is preliminary data.</text>
</comment>
<proteinExistence type="predicted"/>
<organism evidence="1 2">
    <name type="scientific">Dictyobacter arantiisoli</name>
    <dbReference type="NCBI Taxonomy" id="2014874"/>
    <lineage>
        <taxon>Bacteria</taxon>
        <taxon>Bacillati</taxon>
        <taxon>Chloroflexota</taxon>
        <taxon>Ktedonobacteria</taxon>
        <taxon>Ktedonobacterales</taxon>
        <taxon>Dictyobacteraceae</taxon>
        <taxon>Dictyobacter</taxon>
    </lineage>
</organism>